<protein>
    <submittedName>
        <fullName evidence="1">Putative ABC transporter ATP-binding protein YadG</fullName>
    </submittedName>
</protein>
<organism evidence="1">
    <name type="scientific">bioreactor metagenome</name>
    <dbReference type="NCBI Taxonomy" id="1076179"/>
    <lineage>
        <taxon>unclassified sequences</taxon>
        <taxon>metagenomes</taxon>
        <taxon>ecological metagenomes</taxon>
    </lineage>
</organism>
<dbReference type="PANTHER" id="PTHR43038:SF3">
    <property type="entry name" value="ABC TRANSPORTER G FAMILY MEMBER 20 ISOFORM X1"/>
    <property type="match status" value="1"/>
</dbReference>
<keyword evidence="1" id="KW-0547">Nucleotide-binding</keyword>
<dbReference type="GO" id="GO:0005524">
    <property type="term" value="F:ATP binding"/>
    <property type="evidence" value="ECO:0007669"/>
    <property type="project" value="UniProtKB-KW"/>
</dbReference>
<reference evidence="1" key="1">
    <citation type="submission" date="2019-08" db="EMBL/GenBank/DDBJ databases">
        <authorList>
            <person name="Kucharzyk K."/>
            <person name="Murdoch R.W."/>
            <person name="Higgins S."/>
            <person name="Loffler F."/>
        </authorList>
    </citation>
    <scope>NUCLEOTIDE SEQUENCE</scope>
</reference>
<dbReference type="Gene3D" id="3.40.50.300">
    <property type="entry name" value="P-loop containing nucleotide triphosphate hydrolases"/>
    <property type="match status" value="1"/>
</dbReference>
<dbReference type="EMBL" id="VSSQ01146691">
    <property type="protein sequence ID" value="MPN64997.1"/>
    <property type="molecule type" value="Genomic_DNA"/>
</dbReference>
<comment type="caution">
    <text evidence="1">The sequence shown here is derived from an EMBL/GenBank/DDBJ whole genome shotgun (WGS) entry which is preliminary data.</text>
</comment>
<sequence length="91" mass="10118">MHRPPVIVLDEPTAGVDVELRQGLWQFIRRLNGEGHTIILTTHYLEEAEALCNRIALMKLGKVVALDTTTNLMAAHPGASLEEVFVRTLQS</sequence>
<dbReference type="PANTHER" id="PTHR43038">
    <property type="entry name" value="ATP-BINDING CASSETTE, SUB-FAMILY H, MEMBER 1"/>
    <property type="match status" value="1"/>
</dbReference>
<keyword evidence="1" id="KW-0067">ATP-binding</keyword>
<dbReference type="AlphaFoldDB" id="A0A645JNS7"/>
<gene>
    <name evidence="1" type="primary">yadG_7</name>
    <name evidence="1" type="ORF">SDC9_212776</name>
</gene>
<evidence type="ECO:0000313" key="1">
    <source>
        <dbReference type="EMBL" id="MPN64997.1"/>
    </source>
</evidence>
<accession>A0A645JNS7</accession>
<proteinExistence type="predicted"/>
<dbReference type="InterPro" id="IPR027417">
    <property type="entry name" value="P-loop_NTPase"/>
</dbReference>
<dbReference type="SUPFAM" id="SSF52540">
    <property type="entry name" value="P-loop containing nucleoside triphosphate hydrolases"/>
    <property type="match status" value="1"/>
</dbReference>
<name>A0A645JNS7_9ZZZZ</name>